<sequence length="318" mass="37308">MHNRLFIIKSRLSVCKTLCHSLQLKQKSIDVIRRNLRTSSKMANSKFDYVRSFETDDKILPNVWIVVRIDGKAFHKFSKEHQFDKPNDDRGLNLMSHAAMSVMEEFCDIVLSYGQSDEYSFVFHKTTNLYNRRSAKIMSNVCSLFTASFCFNWSKWFQSDELKYPPSFDGRVVLYPSDQNLKDYLSWRQADVHINNLYNTAFWNLVLKGGMTNAQAEAALRGTVSGEKNELLFSKFGINYNNLPAMYRKGTILLRKKVKTSEMKNRRQLIVPLHVDMIKEKFWTEHNEILDKKPSQNYEFEKTVEELIPKLVQLQIEK</sequence>
<dbReference type="GO" id="GO:0006400">
    <property type="term" value="P:tRNA modification"/>
    <property type="evidence" value="ECO:0007669"/>
    <property type="project" value="InterPro"/>
</dbReference>
<evidence type="ECO:0000313" key="18">
    <source>
        <dbReference type="EMBL" id="KAJ6638986.1"/>
    </source>
</evidence>
<evidence type="ECO:0000256" key="15">
    <source>
        <dbReference type="ARBA" id="ARBA00065710"/>
    </source>
</evidence>
<dbReference type="PANTHER" id="PTHR12729">
    <property type="entry name" value="TRNA(HIS) GUANYLYLTRANSFERASE-RELATED"/>
    <property type="match status" value="1"/>
</dbReference>
<evidence type="ECO:0000256" key="8">
    <source>
        <dbReference type="ARBA" id="ARBA00022723"/>
    </source>
</evidence>
<reference evidence="18" key="1">
    <citation type="submission" date="2022-07" db="EMBL/GenBank/DDBJ databases">
        <authorList>
            <person name="Trinca V."/>
            <person name="Uliana J.V.C."/>
            <person name="Torres T.T."/>
            <person name="Ward R.J."/>
            <person name="Monesi N."/>
        </authorList>
    </citation>
    <scope>NUCLEOTIDE SEQUENCE</scope>
    <source>
        <strain evidence="18">HSMRA1968</strain>
        <tissue evidence="18">Whole embryos</tissue>
    </source>
</reference>
<comment type="catalytic activity">
    <reaction evidence="13">
        <text>a 5'-end ribonucleotide-tRNA(His) + GTP + ATP + H2O = a 5'-end phospho-guanosine-ribonucleotide-tRNA(His) + AMP + 2 diphosphate + H(+)</text>
        <dbReference type="Rhea" id="RHEA:54564"/>
        <dbReference type="Rhea" id="RHEA-COMP:14193"/>
        <dbReference type="Rhea" id="RHEA-COMP:14917"/>
        <dbReference type="ChEBI" id="CHEBI:15377"/>
        <dbReference type="ChEBI" id="CHEBI:15378"/>
        <dbReference type="ChEBI" id="CHEBI:30616"/>
        <dbReference type="ChEBI" id="CHEBI:33019"/>
        <dbReference type="ChEBI" id="CHEBI:37565"/>
        <dbReference type="ChEBI" id="CHEBI:138282"/>
        <dbReference type="ChEBI" id="CHEBI:141847"/>
        <dbReference type="ChEBI" id="CHEBI:456215"/>
        <dbReference type="EC" id="2.7.7.79"/>
    </reaction>
</comment>
<organism evidence="18 19">
    <name type="scientific">Pseudolycoriella hygida</name>
    <dbReference type="NCBI Taxonomy" id="35572"/>
    <lineage>
        <taxon>Eukaryota</taxon>
        <taxon>Metazoa</taxon>
        <taxon>Ecdysozoa</taxon>
        <taxon>Arthropoda</taxon>
        <taxon>Hexapoda</taxon>
        <taxon>Insecta</taxon>
        <taxon>Pterygota</taxon>
        <taxon>Neoptera</taxon>
        <taxon>Endopterygota</taxon>
        <taxon>Diptera</taxon>
        <taxon>Nematocera</taxon>
        <taxon>Sciaroidea</taxon>
        <taxon>Sciaridae</taxon>
        <taxon>Pseudolycoriella</taxon>
    </lineage>
</organism>
<keyword evidence="9" id="KW-0547">Nucleotide-binding</keyword>
<comment type="cofactor">
    <cofactor evidence="1">
        <name>Mg(2+)</name>
        <dbReference type="ChEBI" id="CHEBI:18420"/>
    </cofactor>
</comment>
<evidence type="ECO:0000256" key="12">
    <source>
        <dbReference type="ARBA" id="ARBA00032480"/>
    </source>
</evidence>
<keyword evidence="8" id="KW-0479">Metal-binding</keyword>
<dbReference type="AlphaFoldDB" id="A0A9Q0S077"/>
<dbReference type="PANTHER" id="PTHR12729:SF6">
    <property type="entry name" value="TRNA(HIS) GUANYLYLTRANSFERASE-RELATED"/>
    <property type="match status" value="1"/>
</dbReference>
<evidence type="ECO:0000256" key="5">
    <source>
        <dbReference type="ARBA" id="ARBA00022679"/>
    </source>
</evidence>
<accession>A0A9Q0S077</accession>
<dbReference type="OrthoDB" id="62560at2759"/>
<dbReference type="EC" id="2.7.7.79" evidence="3"/>
<comment type="subunit">
    <text evidence="15">Homotetramer. Interacts with MFN1 and MFN2; functions as a guanyl-nucleotide exchange factor/GEF for MFN2 and also probably MFN1.</text>
</comment>
<evidence type="ECO:0000256" key="1">
    <source>
        <dbReference type="ARBA" id="ARBA00001946"/>
    </source>
</evidence>
<evidence type="ECO:0000256" key="11">
    <source>
        <dbReference type="ARBA" id="ARBA00023134"/>
    </source>
</evidence>
<evidence type="ECO:0000256" key="2">
    <source>
        <dbReference type="ARBA" id="ARBA00010113"/>
    </source>
</evidence>
<feature type="domain" description="tRNAHis guanylyltransferase catalytic" evidence="16">
    <location>
        <begin position="47"/>
        <end position="176"/>
    </location>
</feature>
<keyword evidence="19" id="KW-1185">Reference proteome</keyword>
<comment type="caution">
    <text evidence="18">The sequence shown here is derived from an EMBL/GenBank/DDBJ whole genome shotgun (WGS) entry which is preliminary data.</text>
</comment>
<comment type="function">
    <text evidence="14">Adds a GMP to the 5'-end of tRNA(His) after transcription and RNase P cleavage. This step is essential for proper recognition of the tRNA and for the fidelity of protein synthesis. Also functions as a guanyl-nucleotide exchange factor/GEF for the MFN1 and MFN2 mitofusins thereby regulating mitochondrial fusion. By regulating both mitochondrial dynamics and bioenergetic function, it contributes to cell survival following oxidative stress.</text>
</comment>
<name>A0A9Q0S077_9DIPT</name>
<evidence type="ECO:0000256" key="10">
    <source>
        <dbReference type="ARBA" id="ARBA00022842"/>
    </source>
</evidence>
<dbReference type="InterPro" id="IPR007537">
    <property type="entry name" value="tRNAHis_GuaTrfase_Thg1"/>
</dbReference>
<evidence type="ECO:0000256" key="14">
    <source>
        <dbReference type="ARBA" id="ARBA00058346"/>
    </source>
</evidence>
<dbReference type="InterPro" id="IPR024956">
    <property type="entry name" value="tRNAHis_GuaTrfase_cat"/>
</dbReference>
<dbReference type="FunFam" id="3.30.70.3000:FF:000001">
    <property type="entry name" value="tRNA(His) guanylyltransferase"/>
    <property type="match status" value="1"/>
</dbReference>
<dbReference type="GO" id="GO:0005525">
    <property type="term" value="F:GTP binding"/>
    <property type="evidence" value="ECO:0007669"/>
    <property type="project" value="UniProtKB-KW"/>
</dbReference>
<evidence type="ECO:0000256" key="4">
    <source>
        <dbReference type="ARBA" id="ARBA00022310"/>
    </source>
</evidence>
<evidence type="ECO:0000256" key="7">
    <source>
        <dbReference type="ARBA" id="ARBA00022695"/>
    </source>
</evidence>
<keyword evidence="7 18" id="KW-0548">Nucleotidyltransferase</keyword>
<dbReference type="InterPro" id="IPR025845">
    <property type="entry name" value="Thg1_C_dom"/>
</dbReference>
<evidence type="ECO:0000259" key="17">
    <source>
        <dbReference type="Pfam" id="PF14413"/>
    </source>
</evidence>
<dbReference type="Gene3D" id="3.30.70.3000">
    <property type="match status" value="1"/>
</dbReference>
<evidence type="ECO:0000259" key="16">
    <source>
        <dbReference type="Pfam" id="PF04446"/>
    </source>
</evidence>
<keyword evidence="10" id="KW-0460">Magnesium</keyword>
<dbReference type="EMBL" id="WJQU01000003">
    <property type="protein sequence ID" value="KAJ6638986.1"/>
    <property type="molecule type" value="Genomic_DNA"/>
</dbReference>
<evidence type="ECO:0000256" key="6">
    <source>
        <dbReference type="ARBA" id="ARBA00022694"/>
    </source>
</evidence>
<evidence type="ECO:0000256" key="13">
    <source>
        <dbReference type="ARBA" id="ARBA00047281"/>
    </source>
</evidence>
<proteinExistence type="inferred from homology"/>
<comment type="similarity">
    <text evidence="2">Belongs to the tRNA(His) guanylyltransferase family.</text>
</comment>
<evidence type="ECO:0000313" key="19">
    <source>
        <dbReference type="Proteomes" id="UP001151699"/>
    </source>
</evidence>
<dbReference type="GO" id="GO:0008193">
    <property type="term" value="F:tRNA guanylyltransferase activity"/>
    <property type="evidence" value="ECO:0007669"/>
    <property type="project" value="UniProtKB-EC"/>
</dbReference>
<dbReference type="Proteomes" id="UP001151699">
    <property type="component" value="Chromosome X"/>
</dbReference>
<dbReference type="Pfam" id="PF14413">
    <property type="entry name" value="Thg1C"/>
    <property type="match status" value="1"/>
</dbReference>
<keyword evidence="6" id="KW-0819">tRNA processing</keyword>
<dbReference type="GO" id="GO:0000287">
    <property type="term" value="F:magnesium ion binding"/>
    <property type="evidence" value="ECO:0007669"/>
    <property type="project" value="InterPro"/>
</dbReference>
<dbReference type="Pfam" id="PF04446">
    <property type="entry name" value="Thg1"/>
    <property type="match status" value="1"/>
</dbReference>
<feature type="domain" description="Thg1 C-terminal" evidence="17">
    <location>
        <begin position="179"/>
        <end position="267"/>
    </location>
</feature>
<keyword evidence="11" id="KW-0342">GTP-binding</keyword>
<evidence type="ECO:0000256" key="9">
    <source>
        <dbReference type="ARBA" id="ARBA00022741"/>
    </source>
</evidence>
<keyword evidence="5" id="KW-0808">Transferase</keyword>
<protein>
    <recommendedName>
        <fullName evidence="4">Probable tRNA(His) guanylyltransferase</fullName>
        <ecNumber evidence="3">2.7.7.79</ecNumber>
    </recommendedName>
    <alternativeName>
        <fullName evidence="12">tRNA-histidine guanylyltransferase</fullName>
    </alternativeName>
</protein>
<gene>
    <name evidence="18" type="primary">THG</name>
    <name evidence="18" type="ORF">Bhyg_11725</name>
</gene>
<evidence type="ECO:0000256" key="3">
    <source>
        <dbReference type="ARBA" id="ARBA00012511"/>
    </source>
</evidence>
<dbReference type="InterPro" id="IPR038469">
    <property type="entry name" value="tRNAHis_GuaTrfase_Thg1_sf"/>
</dbReference>